<name>A0A226DLY8_FOLCA</name>
<dbReference type="InterPro" id="IPR028002">
    <property type="entry name" value="Myb_DNA-bind_5"/>
</dbReference>
<evidence type="ECO:0000256" key="3">
    <source>
        <dbReference type="ARBA" id="ARBA00025466"/>
    </source>
</evidence>
<sequence length="201" mass="22801">MSDSDCESIATNTNLPTGSKRTTFTTFEIKLLLSLVEAKKKILEDKKTDFINLEKKRKGWDQLTTEFNSSAEVTARTKSQLQKKWDNLKSRAKKDVCNNSSFKIIASMVNDIIANTFLLYYGKKVSENQRKKRKIGGGSPPPPVPDVSDKVASIIPSQMKPLENEFDCDAWIMEQRKEVGLDIDNIEERGQEIEPPKSRKT</sequence>
<dbReference type="PANTHER" id="PTHR21411">
    <property type="entry name" value="APONTIC"/>
    <property type="match status" value="1"/>
</dbReference>
<evidence type="ECO:0000256" key="4">
    <source>
        <dbReference type="SAM" id="MobiDB-lite"/>
    </source>
</evidence>
<feature type="domain" description="Myb/SANT-like DNA-binding" evidence="5">
    <location>
        <begin position="22"/>
        <end position="97"/>
    </location>
</feature>
<dbReference type="GO" id="GO:0003677">
    <property type="term" value="F:DNA binding"/>
    <property type="evidence" value="ECO:0007669"/>
    <property type="project" value="UniProtKB-KW"/>
</dbReference>
<accession>A0A226DLY8</accession>
<comment type="subunit">
    <text evidence="1">Self-associates forming complexes of several hundred monomers.</text>
</comment>
<dbReference type="Pfam" id="PF13873">
    <property type="entry name" value="Myb_DNA-bind_5"/>
    <property type="match status" value="1"/>
</dbReference>
<reference evidence="6 7" key="1">
    <citation type="submission" date="2015-12" db="EMBL/GenBank/DDBJ databases">
        <title>The genome of Folsomia candida.</title>
        <authorList>
            <person name="Faddeeva A."/>
            <person name="Derks M.F."/>
            <person name="Anvar Y."/>
            <person name="Smit S."/>
            <person name="Van Straalen N."/>
            <person name="Roelofs D."/>
        </authorList>
    </citation>
    <scope>NUCLEOTIDE SEQUENCE [LARGE SCALE GENOMIC DNA]</scope>
    <source>
        <strain evidence="6 7">VU population</strain>
        <tissue evidence="6">Whole body</tissue>
    </source>
</reference>
<organism evidence="6 7">
    <name type="scientific">Folsomia candida</name>
    <name type="common">Springtail</name>
    <dbReference type="NCBI Taxonomy" id="158441"/>
    <lineage>
        <taxon>Eukaryota</taxon>
        <taxon>Metazoa</taxon>
        <taxon>Ecdysozoa</taxon>
        <taxon>Arthropoda</taxon>
        <taxon>Hexapoda</taxon>
        <taxon>Collembola</taxon>
        <taxon>Entomobryomorpha</taxon>
        <taxon>Isotomoidea</taxon>
        <taxon>Isotomidae</taxon>
        <taxon>Proisotominae</taxon>
        <taxon>Folsomia</taxon>
    </lineage>
</organism>
<dbReference type="AlphaFoldDB" id="A0A226DLY8"/>
<keyword evidence="6" id="KW-0238">DNA-binding</keyword>
<feature type="region of interest" description="Disordered" evidence="4">
    <location>
        <begin position="130"/>
        <end position="151"/>
    </location>
</feature>
<evidence type="ECO:0000259" key="5">
    <source>
        <dbReference type="Pfam" id="PF13873"/>
    </source>
</evidence>
<dbReference type="PANTHER" id="PTHR21411:SF0">
    <property type="entry name" value="REGULATORY PROTEIN ZESTE"/>
    <property type="match status" value="1"/>
</dbReference>
<gene>
    <name evidence="6" type="ORF">Fcan01_18926</name>
</gene>
<keyword evidence="7" id="KW-1185">Reference proteome</keyword>
<evidence type="ECO:0000313" key="6">
    <source>
        <dbReference type="EMBL" id="OXA46233.1"/>
    </source>
</evidence>
<dbReference type="OrthoDB" id="6340111at2759"/>
<dbReference type="EMBL" id="LNIX01000016">
    <property type="protein sequence ID" value="OXA46233.1"/>
    <property type="molecule type" value="Genomic_DNA"/>
</dbReference>
<evidence type="ECO:0000313" key="7">
    <source>
        <dbReference type="Proteomes" id="UP000198287"/>
    </source>
</evidence>
<protein>
    <recommendedName>
        <fullName evidence="2">Regulatory protein zeste</fullName>
    </recommendedName>
</protein>
<evidence type="ECO:0000256" key="1">
    <source>
        <dbReference type="ARBA" id="ARBA00011764"/>
    </source>
</evidence>
<proteinExistence type="predicted"/>
<comment type="function">
    <text evidence="3">Involved in transvection phenomena (= synapsis-dependent gene expression), where the synaptic pairing of chromosomes carrying genes with which zeste interacts influences the expression of these genes. Zeste binds to DNA and stimulates transcription from a nearby promoter.</text>
</comment>
<comment type="caution">
    <text evidence="6">The sequence shown here is derived from an EMBL/GenBank/DDBJ whole genome shotgun (WGS) entry which is preliminary data.</text>
</comment>
<dbReference type="Proteomes" id="UP000198287">
    <property type="component" value="Unassembled WGS sequence"/>
</dbReference>
<evidence type="ECO:0000256" key="2">
    <source>
        <dbReference type="ARBA" id="ARBA00016807"/>
    </source>
</evidence>